<accession>K3YX80</accession>
<dbReference type="InParanoid" id="K3YX80"/>
<evidence type="ECO:0000313" key="3">
    <source>
        <dbReference type="Proteomes" id="UP000004995"/>
    </source>
</evidence>
<proteinExistence type="predicted"/>
<dbReference type="HOGENOM" id="CLU_2516889_0_0_1"/>
<organism evidence="2 3">
    <name type="scientific">Setaria italica</name>
    <name type="common">Foxtail millet</name>
    <name type="synonym">Panicum italicum</name>
    <dbReference type="NCBI Taxonomy" id="4555"/>
    <lineage>
        <taxon>Eukaryota</taxon>
        <taxon>Viridiplantae</taxon>
        <taxon>Streptophyta</taxon>
        <taxon>Embryophyta</taxon>
        <taxon>Tracheophyta</taxon>
        <taxon>Spermatophyta</taxon>
        <taxon>Magnoliopsida</taxon>
        <taxon>Liliopsida</taxon>
        <taxon>Poales</taxon>
        <taxon>Poaceae</taxon>
        <taxon>PACMAD clade</taxon>
        <taxon>Panicoideae</taxon>
        <taxon>Panicodae</taxon>
        <taxon>Paniceae</taxon>
        <taxon>Cenchrinae</taxon>
        <taxon>Setaria</taxon>
    </lineage>
</organism>
<name>K3YX80_SETIT</name>
<keyword evidence="3" id="KW-1185">Reference proteome</keyword>
<dbReference type="EMBL" id="AGNK02000495">
    <property type="status" value="NOT_ANNOTATED_CDS"/>
    <property type="molecule type" value="Genomic_DNA"/>
</dbReference>
<protein>
    <submittedName>
        <fullName evidence="2">Uncharacterized protein</fullName>
    </submittedName>
</protein>
<dbReference type="Gramene" id="KQL30955">
    <property type="protein sequence ID" value="KQL30955"/>
    <property type="gene ID" value="SETIT_018876mg"/>
</dbReference>
<reference evidence="2" key="2">
    <citation type="submission" date="2018-08" db="UniProtKB">
        <authorList>
            <consortium name="EnsemblPlants"/>
        </authorList>
    </citation>
    <scope>IDENTIFICATION</scope>
    <source>
        <strain evidence="2">Yugu1</strain>
    </source>
</reference>
<dbReference type="AlphaFoldDB" id="K3YX80"/>
<evidence type="ECO:0000256" key="1">
    <source>
        <dbReference type="SAM" id="MobiDB-lite"/>
    </source>
</evidence>
<evidence type="ECO:0000313" key="2">
    <source>
        <dbReference type="EnsemblPlants" id="KQL30955"/>
    </source>
</evidence>
<reference evidence="3" key="1">
    <citation type="journal article" date="2012" name="Nat. Biotechnol.">
        <title>Reference genome sequence of the model plant Setaria.</title>
        <authorList>
            <person name="Bennetzen J.L."/>
            <person name="Schmutz J."/>
            <person name="Wang H."/>
            <person name="Percifield R."/>
            <person name="Hawkins J."/>
            <person name="Pontaroli A.C."/>
            <person name="Estep M."/>
            <person name="Feng L."/>
            <person name="Vaughn J.N."/>
            <person name="Grimwood J."/>
            <person name="Jenkins J."/>
            <person name="Barry K."/>
            <person name="Lindquist E."/>
            <person name="Hellsten U."/>
            <person name="Deshpande S."/>
            <person name="Wang X."/>
            <person name="Wu X."/>
            <person name="Mitros T."/>
            <person name="Triplett J."/>
            <person name="Yang X."/>
            <person name="Ye C.Y."/>
            <person name="Mauro-Herrera M."/>
            <person name="Wang L."/>
            <person name="Li P."/>
            <person name="Sharma M."/>
            <person name="Sharma R."/>
            <person name="Ronald P.C."/>
            <person name="Panaud O."/>
            <person name="Kellogg E.A."/>
            <person name="Brutnell T.P."/>
            <person name="Doust A.N."/>
            <person name="Tuskan G.A."/>
            <person name="Rokhsar D."/>
            <person name="Devos K.M."/>
        </authorList>
    </citation>
    <scope>NUCLEOTIDE SEQUENCE [LARGE SCALE GENOMIC DNA]</scope>
    <source>
        <strain evidence="3">cv. Yugu1</strain>
    </source>
</reference>
<feature type="compositionally biased region" description="Basic and acidic residues" evidence="1">
    <location>
        <begin position="1"/>
        <end position="22"/>
    </location>
</feature>
<feature type="region of interest" description="Disordered" evidence="1">
    <location>
        <begin position="1"/>
        <end position="44"/>
    </location>
</feature>
<sequence>MHEGRTKLELSGSDDRTTHGDEPTGEVRMSRSQPSPPNLAPCTSHMATGGFNLHGMGICEEALRRIGNIRGQRKDGIPRTHAGGR</sequence>
<dbReference type="Proteomes" id="UP000004995">
    <property type="component" value="Unassembled WGS sequence"/>
</dbReference>
<dbReference type="EnsemblPlants" id="KQL30955">
    <property type="protein sequence ID" value="KQL30955"/>
    <property type="gene ID" value="SETIT_018876mg"/>
</dbReference>